<dbReference type="RefSeq" id="WP_057880177.1">
    <property type="nucleotide sequence ID" value="NZ_JQCF01000005.1"/>
</dbReference>
<evidence type="ECO:0000313" key="2">
    <source>
        <dbReference type="EMBL" id="KRO00020.1"/>
    </source>
</evidence>
<keyword evidence="1" id="KW-0812">Transmembrane</keyword>
<accession>A0A0R2LDK3</accession>
<reference evidence="2 3" key="1">
    <citation type="journal article" date="2015" name="Genome Announc.">
        <title>Expanding the biotechnology potential of lactobacilli through comparative genomics of 213 strains and associated genera.</title>
        <authorList>
            <person name="Sun Z."/>
            <person name="Harris H.M."/>
            <person name="McCann A."/>
            <person name="Guo C."/>
            <person name="Argimon S."/>
            <person name="Zhang W."/>
            <person name="Yang X."/>
            <person name="Jeffery I.B."/>
            <person name="Cooney J.C."/>
            <person name="Kagawa T.F."/>
            <person name="Liu W."/>
            <person name="Song Y."/>
            <person name="Salvetti E."/>
            <person name="Wrobel A."/>
            <person name="Rasinkangas P."/>
            <person name="Parkhill J."/>
            <person name="Rea M.C."/>
            <person name="O'Sullivan O."/>
            <person name="Ritari J."/>
            <person name="Douillard F.P."/>
            <person name="Paul Ross R."/>
            <person name="Yang R."/>
            <person name="Briner A.E."/>
            <person name="Felis G.E."/>
            <person name="de Vos W.M."/>
            <person name="Barrangou R."/>
            <person name="Klaenhammer T.R."/>
            <person name="Caufield P.W."/>
            <person name="Cui Y."/>
            <person name="Zhang H."/>
            <person name="O'Toole P.W."/>
        </authorList>
    </citation>
    <scope>NUCLEOTIDE SEQUENCE [LARGE SCALE GENOMIC DNA]</scope>
    <source>
        <strain evidence="2 3">DSM 24716</strain>
    </source>
</reference>
<protein>
    <submittedName>
        <fullName evidence="2">Uncharacterized protein</fullName>
    </submittedName>
</protein>
<sequence length="198" mass="22442">MLKFGKKVNYRPLLISLSTALVIGALFGLNISKSLGLKIGAIMFLLMILGHYLLVLPVLFNYWDSDKTSIHYSDIKKLNHRFLAIFLPITLPIHTIDKAKIISISILGLPQHNPSLSSELIVSEEGGFIYNLILMINDPVKIRLIMTDNSHIDLDLSRDYVAHQDETIGKLNLFLNEFNPEIIHLSNATRKAINIYQY</sequence>
<comment type="caution">
    <text evidence="2">The sequence shown here is derived from an EMBL/GenBank/DDBJ whole genome shotgun (WGS) entry which is preliminary data.</text>
</comment>
<gene>
    <name evidence="2" type="ORF">IV57_GL002035</name>
</gene>
<feature type="transmembrane region" description="Helical" evidence="1">
    <location>
        <begin position="12"/>
        <end position="31"/>
    </location>
</feature>
<organism evidence="2 3">
    <name type="scientific">Companilactobacillus kimchiensis</name>
    <dbReference type="NCBI Taxonomy" id="993692"/>
    <lineage>
        <taxon>Bacteria</taxon>
        <taxon>Bacillati</taxon>
        <taxon>Bacillota</taxon>
        <taxon>Bacilli</taxon>
        <taxon>Lactobacillales</taxon>
        <taxon>Lactobacillaceae</taxon>
        <taxon>Companilactobacillus</taxon>
    </lineage>
</organism>
<dbReference type="EMBL" id="JQCF01000005">
    <property type="protein sequence ID" value="KRO00020.1"/>
    <property type="molecule type" value="Genomic_DNA"/>
</dbReference>
<dbReference type="Proteomes" id="UP000051006">
    <property type="component" value="Unassembled WGS sequence"/>
</dbReference>
<keyword evidence="3" id="KW-1185">Reference proteome</keyword>
<keyword evidence="1" id="KW-0472">Membrane</keyword>
<feature type="transmembrane region" description="Helical" evidence="1">
    <location>
        <begin position="37"/>
        <end position="63"/>
    </location>
</feature>
<name>A0A0R2LDK3_9LACO</name>
<evidence type="ECO:0000256" key="1">
    <source>
        <dbReference type="SAM" id="Phobius"/>
    </source>
</evidence>
<evidence type="ECO:0000313" key="3">
    <source>
        <dbReference type="Proteomes" id="UP000051006"/>
    </source>
</evidence>
<dbReference type="STRING" id="993692.IV57_GL002035"/>
<dbReference type="PATRIC" id="fig|993692.3.peg.2067"/>
<keyword evidence="1" id="KW-1133">Transmembrane helix</keyword>
<proteinExistence type="predicted"/>
<dbReference type="OrthoDB" id="2320004at2"/>
<dbReference type="AlphaFoldDB" id="A0A0R2LDK3"/>